<feature type="domain" description="AAA+ ATPase" evidence="4">
    <location>
        <begin position="199"/>
        <end position="351"/>
    </location>
</feature>
<keyword evidence="3" id="KW-0067">ATP-binding</keyword>
<accession>A0A6C0M3E3</accession>
<evidence type="ECO:0000256" key="3">
    <source>
        <dbReference type="ARBA" id="ARBA00022840"/>
    </source>
</evidence>
<dbReference type="PANTHER" id="PTHR43392:SF2">
    <property type="entry name" value="AAA-TYPE ATPASE FAMILY PROTEIN _ ANKYRIN REPEAT FAMILY PROTEIN"/>
    <property type="match status" value="1"/>
</dbReference>
<dbReference type="Gene3D" id="3.40.50.300">
    <property type="entry name" value="P-loop containing nucleotide triphosphate hydrolases"/>
    <property type="match status" value="1"/>
</dbReference>
<dbReference type="GO" id="GO:0016887">
    <property type="term" value="F:ATP hydrolysis activity"/>
    <property type="evidence" value="ECO:0007669"/>
    <property type="project" value="InterPro"/>
</dbReference>
<dbReference type="EMBL" id="MN740619">
    <property type="protein sequence ID" value="QHU35992.1"/>
    <property type="molecule type" value="Genomic_DNA"/>
</dbReference>
<keyword evidence="2" id="KW-0547">Nucleotide-binding</keyword>
<dbReference type="InterPro" id="IPR003959">
    <property type="entry name" value="ATPase_AAA_core"/>
</dbReference>
<evidence type="ECO:0000259" key="4">
    <source>
        <dbReference type="SMART" id="SM00382"/>
    </source>
</evidence>
<dbReference type="SUPFAM" id="SSF52540">
    <property type="entry name" value="P-loop containing nucleoside triphosphate hydrolases"/>
    <property type="match status" value="1"/>
</dbReference>
<dbReference type="InterPro" id="IPR050773">
    <property type="entry name" value="CbxX/CfxQ_RuBisCO_ESX"/>
</dbReference>
<dbReference type="InterPro" id="IPR000641">
    <property type="entry name" value="CbxX/CfxQ"/>
</dbReference>
<reference evidence="5" key="1">
    <citation type="journal article" date="2020" name="Nature">
        <title>Giant virus diversity and host interactions through global metagenomics.</title>
        <authorList>
            <person name="Schulz F."/>
            <person name="Roux S."/>
            <person name="Paez-Espino D."/>
            <person name="Jungbluth S."/>
            <person name="Walsh D.A."/>
            <person name="Denef V.J."/>
            <person name="McMahon K.D."/>
            <person name="Konstantinidis K.T."/>
            <person name="Eloe-Fadrosh E.A."/>
            <person name="Kyrpides N.C."/>
            <person name="Woyke T."/>
        </authorList>
    </citation>
    <scope>NUCLEOTIDE SEQUENCE</scope>
    <source>
        <strain evidence="5">GVMAG-S-1035085-51</strain>
    </source>
</reference>
<protein>
    <recommendedName>
        <fullName evidence="4">AAA+ ATPase domain-containing protein</fullName>
    </recommendedName>
</protein>
<organism evidence="5">
    <name type="scientific">viral metagenome</name>
    <dbReference type="NCBI Taxonomy" id="1070528"/>
    <lineage>
        <taxon>unclassified sequences</taxon>
        <taxon>metagenomes</taxon>
        <taxon>organismal metagenomes</taxon>
    </lineage>
</organism>
<dbReference type="SMART" id="SM00382">
    <property type="entry name" value="AAA"/>
    <property type="match status" value="1"/>
</dbReference>
<name>A0A6C0M3E3_9ZZZZ</name>
<evidence type="ECO:0000313" key="5">
    <source>
        <dbReference type="EMBL" id="QHU35992.1"/>
    </source>
</evidence>
<dbReference type="Pfam" id="PF00004">
    <property type="entry name" value="AAA"/>
    <property type="match status" value="1"/>
</dbReference>
<dbReference type="PRINTS" id="PR00819">
    <property type="entry name" value="CBXCFQXSUPER"/>
</dbReference>
<dbReference type="CDD" id="cd00009">
    <property type="entry name" value="AAA"/>
    <property type="match status" value="1"/>
</dbReference>
<sequence length="453" mass="52572">MEQNPRQFFGKTFNDYYNLHKHNYIKPVKNVNGDIKNFPFFPSELMRLSQLQSEQQQQKQEVTFSIVPFNSLKVPMFNGTKKQSVLENPNIFDPIKFIMELAGIKEKTNEQEITKKKSFLVDINKEYKCLDTKISSLKDLITLGKNYKEGHEYPFDLQRLCNLVNTLEKLDKMIGMKNVKQNIVDQIVYFLSGIEENDNMLHTVITGSPGVGKTVLGKIIAEIYFHMGIIQGSPKKNTSNEKFVFKIARRSDLIGEYLGHTAVKTQKVIDECQGGVLFIDEAYSLGSSNNDKKDSYAKECIDTLNQNLSENKNNFICIIAGYPDALDKCFFSQNEGLKRRFPFRYDIDKYDAKELTQIFLTMVDELKWSIDKNMDITEIENFMKQHYDSFPFYGGDIETLLFNIKIAHAYRALTIHPKYRKQLNIEDIEKGFDSYVKFKGKNEDDTFPSHIYI</sequence>
<dbReference type="PANTHER" id="PTHR43392">
    <property type="entry name" value="AAA-TYPE ATPASE FAMILY PROTEIN / ANKYRIN REPEAT FAMILY PROTEIN"/>
    <property type="match status" value="1"/>
</dbReference>
<comment type="similarity">
    <text evidence="1">Belongs to the CbxX/CfxQ family.</text>
</comment>
<evidence type="ECO:0000256" key="2">
    <source>
        <dbReference type="ARBA" id="ARBA00022741"/>
    </source>
</evidence>
<dbReference type="InterPro" id="IPR003593">
    <property type="entry name" value="AAA+_ATPase"/>
</dbReference>
<dbReference type="InterPro" id="IPR027417">
    <property type="entry name" value="P-loop_NTPase"/>
</dbReference>
<dbReference type="GO" id="GO:0005524">
    <property type="term" value="F:ATP binding"/>
    <property type="evidence" value="ECO:0007669"/>
    <property type="project" value="UniProtKB-KW"/>
</dbReference>
<proteinExistence type="inferred from homology"/>
<dbReference type="AlphaFoldDB" id="A0A6C0M3E3"/>
<evidence type="ECO:0000256" key="1">
    <source>
        <dbReference type="ARBA" id="ARBA00010378"/>
    </source>
</evidence>